<evidence type="ECO:0000313" key="3">
    <source>
        <dbReference type="EMBL" id="HDD44634.1"/>
    </source>
</evidence>
<feature type="domain" description="Phosphatidic acid phosphatase type 2/haloperoxidase" evidence="2">
    <location>
        <begin position="164"/>
        <end position="290"/>
    </location>
</feature>
<feature type="transmembrane region" description="Helical" evidence="1">
    <location>
        <begin position="162"/>
        <end position="184"/>
    </location>
</feature>
<feature type="transmembrane region" description="Helical" evidence="1">
    <location>
        <begin position="133"/>
        <end position="155"/>
    </location>
</feature>
<dbReference type="Pfam" id="PF01569">
    <property type="entry name" value="PAP2"/>
    <property type="match status" value="1"/>
</dbReference>
<dbReference type="EMBL" id="DRBS01000266">
    <property type="protein sequence ID" value="HDD44634.1"/>
    <property type="molecule type" value="Genomic_DNA"/>
</dbReference>
<feature type="transmembrane region" description="Helical" evidence="1">
    <location>
        <begin position="242"/>
        <end position="263"/>
    </location>
</feature>
<accession>A0A7C0U352</accession>
<proteinExistence type="predicted"/>
<dbReference type="PANTHER" id="PTHR31310:SF7">
    <property type="entry name" value="PA-PHOSPHATASE RELATED-FAMILY PROTEIN DDB_G0268928"/>
    <property type="match status" value="1"/>
</dbReference>
<keyword evidence="1" id="KW-1133">Transmembrane helix</keyword>
<feature type="transmembrane region" description="Helical" evidence="1">
    <location>
        <begin position="269"/>
        <end position="287"/>
    </location>
</feature>
<gene>
    <name evidence="3" type="ORF">ENG63_07230</name>
</gene>
<keyword evidence="1" id="KW-0812">Transmembrane</keyword>
<dbReference type="Gene3D" id="1.20.144.10">
    <property type="entry name" value="Phosphatidic acid phosphatase type 2/haloperoxidase"/>
    <property type="match status" value="1"/>
</dbReference>
<keyword evidence="1" id="KW-0472">Membrane</keyword>
<feature type="transmembrane region" description="Helical" evidence="1">
    <location>
        <begin position="15"/>
        <end position="35"/>
    </location>
</feature>
<name>A0A7C0U352_DESA2</name>
<sequence>MAEKNKIVELYTKTLPIHIISFIYVFLMAIITIFFKENIPSWQNYLIVYLCYAAFVIVIMQIVKYFSNPLLEFIAIMYPLFSVPNFYELLRHYIHAIFPNLFDPFIHNFELTIFGIHPTVYLQKFISPLLTEIMAFGYFSYYLIFLFPPFIIYFFKRKGAPPLIFGMSLVYYFCFVLFVLIPVAGPRFTLADKYTVPLIGYFLPKIQAKMMAKFALKGAAFPSSHVAMVMASSFIVKKYMPWLFKILFPLAIMVALGAVYGRYHYVTDAVAGVIVGITSVMITYKVYKERI</sequence>
<feature type="transmembrane region" description="Helical" evidence="1">
    <location>
        <begin position="214"/>
        <end position="235"/>
    </location>
</feature>
<dbReference type="InterPro" id="IPR052185">
    <property type="entry name" value="IPC_Synthase-Related"/>
</dbReference>
<feature type="transmembrane region" description="Helical" evidence="1">
    <location>
        <begin position="47"/>
        <end position="67"/>
    </location>
</feature>
<evidence type="ECO:0000256" key="1">
    <source>
        <dbReference type="SAM" id="Phobius"/>
    </source>
</evidence>
<dbReference type="AlphaFoldDB" id="A0A7C0U352"/>
<dbReference type="InterPro" id="IPR036938">
    <property type="entry name" value="PAP2/HPO_sf"/>
</dbReference>
<dbReference type="Proteomes" id="UP000886289">
    <property type="component" value="Unassembled WGS sequence"/>
</dbReference>
<dbReference type="InterPro" id="IPR000326">
    <property type="entry name" value="PAP2/HPO"/>
</dbReference>
<protein>
    <submittedName>
        <fullName evidence="3">Phosphatase PAP2 family protein</fullName>
    </submittedName>
</protein>
<evidence type="ECO:0000259" key="2">
    <source>
        <dbReference type="Pfam" id="PF01569"/>
    </source>
</evidence>
<dbReference type="PANTHER" id="PTHR31310">
    <property type="match status" value="1"/>
</dbReference>
<comment type="caution">
    <text evidence="3">The sequence shown here is derived from an EMBL/GenBank/DDBJ whole genome shotgun (WGS) entry which is preliminary data.</text>
</comment>
<organism evidence="3">
    <name type="scientific">Desulfofervidus auxilii</name>
    <dbReference type="NCBI Taxonomy" id="1621989"/>
    <lineage>
        <taxon>Bacteria</taxon>
        <taxon>Pseudomonadati</taxon>
        <taxon>Thermodesulfobacteriota</taxon>
        <taxon>Candidatus Desulfofervidia</taxon>
        <taxon>Candidatus Desulfofervidales</taxon>
        <taxon>Candidatus Desulfofervidaceae</taxon>
        <taxon>Candidatus Desulfofervidus</taxon>
    </lineage>
</organism>
<dbReference type="SUPFAM" id="SSF48317">
    <property type="entry name" value="Acid phosphatase/Vanadium-dependent haloperoxidase"/>
    <property type="match status" value="1"/>
</dbReference>
<reference evidence="3" key="1">
    <citation type="journal article" date="2020" name="mSystems">
        <title>Genome- and Community-Level Interaction Insights into Carbon Utilization and Element Cycling Functions of Hydrothermarchaeota in Hydrothermal Sediment.</title>
        <authorList>
            <person name="Zhou Z."/>
            <person name="Liu Y."/>
            <person name="Xu W."/>
            <person name="Pan J."/>
            <person name="Luo Z.H."/>
            <person name="Li M."/>
        </authorList>
    </citation>
    <scope>NUCLEOTIDE SEQUENCE [LARGE SCALE GENOMIC DNA]</scope>
    <source>
        <strain evidence="3">HyVt-233</strain>
    </source>
</reference>